<keyword evidence="8" id="KW-0966">Cell projection</keyword>
<comment type="similarity">
    <text evidence="6 7">Belongs to the FliO/MopB family.</text>
</comment>
<dbReference type="Pfam" id="PF04347">
    <property type="entry name" value="FliO"/>
    <property type="match status" value="1"/>
</dbReference>
<keyword evidence="2 7" id="KW-0812">Transmembrane</keyword>
<dbReference type="RefSeq" id="WP_097120689.1">
    <property type="nucleotide sequence ID" value="NZ_OCND01000001.1"/>
</dbReference>
<dbReference type="GO" id="GO:0044781">
    <property type="term" value="P:bacterial-type flagellum organization"/>
    <property type="evidence" value="ECO:0007669"/>
    <property type="project" value="UniProtKB-UniRule"/>
</dbReference>
<dbReference type="PANTHER" id="PTHR38766">
    <property type="entry name" value="FLAGELLAR PROTEIN FLIO"/>
    <property type="match status" value="1"/>
</dbReference>
<evidence type="ECO:0000313" key="9">
    <source>
        <dbReference type="Proteomes" id="UP000219374"/>
    </source>
</evidence>
<evidence type="ECO:0000256" key="1">
    <source>
        <dbReference type="ARBA" id="ARBA00022475"/>
    </source>
</evidence>
<dbReference type="GO" id="GO:0005886">
    <property type="term" value="C:plasma membrane"/>
    <property type="evidence" value="ECO:0007669"/>
    <property type="project" value="UniProtKB-SubCell"/>
</dbReference>
<comment type="subcellular location">
    <subcellularLocation>
        <location evidence="7">Cell membrane</location>
    </subcellularLocation>
    <subcellularLocation>
        <location evidence="7">Bacterial flagellum basal body</location>
    </subcellularLocation>
</comment>
<evidence type="ECO:0000256" key="4">
    <source>
        <dbReference type="ARBA" id="ARBA00023136"/>
    </source>
</evidence>
<evidence type="ECO:0000256" key="2">
    <source>
        <dbReference type="ARBA" id="ARBA00022692"/>
    </source>
</evidence>
<keyword evidence="1 7" id="KW-1003">Cell membrane</keyword>
<feature type="transmembrane region" description="Helical" evidence="7">
    <location>
        <begin position="28"/>
        <end position="46"/>
    </location>
</feature>
<keyword evidence="3 7" id="KW-1133">Transmembrane helix</keyword>
<dbReference type="Proteomes" id="UP000219374">
    <property type="component" value="Unassembled WGS sequence"/>
</dbReference>
<keyword evidence="8" id="KW-0969">Cilium</keyword>
<keyword evidence="9" id="KW-1185">Reference proteome</keyword>
<reference evidence="8 9" key="1">
    <citation type="submission" date="2017-09" db="EMBL/GenBank/DDBJ databases">
        <authorList>
            <person name="Ehlers B."/>
            <person name="Leendertz F.H."/>
        </authorList>
    </citation>
    <scope>NUCLEOTIDE SEQUENCE [LARGE SCALE GENOMIC DNA]</scope>
    <source>
        <strain evidence="8 9">CGMCC 1.10978</strain>
    </source>
</reference>
<keyword evidence="8" id="KW-0282">Flagellum</keyword>
<evidence type="ECO:0000256" key="7">
    <source>
        <dbReference type="RuleBase" id="RU362064"/>
    </source>
</evidence>
<dbReference type="InterPro" id="IPR052205">
    <property type="entry name" value="FliO/MopB"/>
</dbReference>
<evidence type="ECO:0000256" key="6">
    <source>
        <dbReference type="ARBA" id="ARBA00037937"/>
    </source>
</evidence>
<dbReference type="InterPro" id="IPR022781">
    <property type="entry name" value="Flagellar_biosynth_FliO"/>
</dbReference>
<evidence type="ECO:0000256" key="5">
    <source>
        <dbReference type="ARBA" id="ARBA00023143"/>
    </source>
</evidence>
<protein>
    <recommendedName>
        <fullName evidence="7">Flagellar protein</fullName>
    </recommendedName>
</protein>
<name>A0A286D040_9GAMM</name>
<proteinExistence type="inferred from homology"/>
<gene>
    <name evidence="8" type="ORF">SAMN06296416_101974</name>
</gene>
<sequence>MLAAFATAAAPVQKIGYAAPSTPGIGGAFVALILVLGLILGLAWLLKRMPGSGLGLRQNDQLRVVTTLAVGGKERLMVIEIGGEQLLIGVAAGGIHTLHRLPEPLPAQPAPQLPNFAELLAKRLRKET</sequence>
<keyword evidence="5 7" id="KW-0975">Bacterial flagellum</keyword>
<evidence type="ECO:0000256" key="3">
    <source>
        <dbReference type="ARBA" id="ARBA00022989"/>
    </source>
</evidence>
<keyword evidence="4 7" id="KW-0472">Membrane</keyword>
<dbReference type="GO" id="GO:0009425">
    <property type="term" value="C:bacterial-type flagellum basal body"/>
    <property type="evidence" value="ECO:0007669"/>
    <property type="project" value="UniProtKB-SubCell"/>
</dbReference>
<dbReference type="OrthoDB" id="5741235at2"/>
<dbReference type="NCBIfam" id="TIGR03500">
    <property type="entry name" value="FliO_TIGR"/>
    <property type="match status" value="1"/>
</dbReference>
<dbReference type="PANTHER" id="PTHR38766:SF1">
    <property type="entry name" value="FLAGELLAR PROTEIN FLIO"/>
    <property type="match status" value="1"/>
</dbReference>
<organism evidence="8 9">
    <name type="scientific">Pseudoxanthomonas wuyuanensis</name>
    <dbReference type="NCBI Taxonomy" id="1073196"/>
    <lineage>
        <taxon>Bacteria</taxon>
        <taxon>Pseudomonadati</taxon>
        <taxon>Pseudomonadota</taxon>
        <taxon>Gammaproteobacteria</taxon>
        <taxon>Lysobacterales</taxon>
        <taxon>Lysobacteraceae</taxon>
        <taxon>Pseudoxanthomonas</taxon>
    </lineage>
</organism>
<dbReference type="AlphaFoldDB" id="A0A286D040"/>
<accession>A0A286D040</accession>
<evidence type="ECO:0000313" key="8">
    <source>
        <dbReference type="EMBL" id="SOD51986.1"/>
    </source>
</evidence>
<dbReference type="EMBL" id="OCND01000001">
    <property type="protein sequence ID" value="SOD51986.1"/>
    <property type="molecule type" value="Genomic_DNA"/>
</dbReference>